<keyword evidence="4 6" id="KW-0460">Magnesium</keyword>
<evidence type="ECO:0000256" key="5">
    <source>
        <dbReference type="PIRSR" id="PIRSR604808-1"/>
    </source>
</evidence>
<feature type="site" description="Interaction with DNA substrate" evidence="7">
    <location>
        <position position="343"/>
    </location>
</feature>
<dbReference type="InterPro" id="IPR005135">
    <property type="entry name" value="Endo/exonuclease/phosphatase"/>
</dbReference>
<dbReference type="Proteomes" id="UP000521943">
    <property type="component" value="Unassembled WGS sequence"/>
</dbReference>
<feature type="binding site" evidence="6">
    <location>
        <position position="343"/>
    </location>
    <ligand>
        <name>Mg(2+)</name>
        <dbReference type="ChEBI" id="CHEBI:18420"/>
        <label>1</label>
    </ligand>
</feature>
<keyword evidence="11" id="KW-0255">Endonuclease</keyword>
<keyword evidence="8" id="KW-0175">Coiled coil</keyword>
<feature type="binding site" evidence="6">
    <location>
        <position position="342"/>
    </location>
    <ligand>
        <name>Mg(2+)</name>
        <dbReference type="ChEBI" id="CHEBI:18420"/>
        <label>1</label>
    </ligand>
</feature>
<feature type="active site" evidence="5">
    <location>
        <position position="219"/>
    </location>
</feature>
<dbReference type="EMBL" id="JACGCI010000025">
    <property type="protein sequence ID" value="KAF6756682.1"/>
    <property type="molecule type" value="Genomic_DNA"/>
</dbReference>
<feature type="region of interest" description="Disordered" evidence="9">
    <location>
        <begin position="1"/>
        <end position="100"/>
    </location>
</feature>
<dbReference type="InterPro" id="IPR004808">
    <property type="entry name" value="AP_endonuc_1"/>
</dbReference>
<comment type="cofactor">
    <cofactor evidence="6">
        <name>Mg(2+)</name>
        <dbReference type="ChEBI" id="CHEBI:18420"/>
    </cofactor>
    <cofactor evidence="6">
        <name>Mn(2+)</name>
        <dbReference type="ChEBI" id="CHEBI:29035"/>
    </cofactor>
    <text evidence="6">Probably binds two magnesium or manganese ions per subunit.</text>
</comment>
<proteinExistence type="inferred from homology"/>
<evidence type="ECO:0000256" key="1">
    <source>
        <dbReference type="ARBA" id="ARBA00007092"/>
    </source>
</evidence>
<feature type="active site" description="Proton donor/acceptor" evidence="5">
    <location>
        <position position="252"/>
    </location>
</feature>
<sequence length="663" mass="73977">MQRNIDDTNQVELDGINGFERNLGWGGIVEDHSPRADHRPDDPPGGSRRLSTPPPAVDDGDGGDAGALDHAGDVPGDGSPTANEGATDDSTGKKFKKRSRAAMRIASLNMRGGGLTNSRDKWTSVSSLLREESISILALQETHISDADRREIEKLYKRMRIFSSADPNNATTRGGVALVLNTHKTNWQNAEDTVLIPGRAILVTLEWGNKTKLRVLAVYAPSGNDEANKDFWEVLEKRLKKDKIKIDVLLGDLNMVDSGLDRLPARADNAAVVDSFLSMTLSQHIHDGWRLANPTKLDYTFRSSPRGDGTTSHSRIDRIYIKEELVDQSDEWRIMVTGLRTDHFMVSTYITTDETPFVGKGRSTIPEFLTDYKEVRLSFMNMAKATSSAILDLSNRPETRTETHNVQTLWKGLKVSLLDEAQDSAKKRSTKLDKLIKKWEKRRKVILRVAEEDLENEEVLRLDEVEEELRDLRAARILRKSMALAAKHHVLGETGTKYDYILHREHKPRDTIYALRKPGSGPPQYEKTTNGMVDIATTHHEGLQNVYEHRLDPAEWEVRADEVLQTLKPKVQEADREGLAAKVSPEEVAAAIMSIKSGKAAGLDGIPIETWKYLLCGHPEEQTRNDQGKKIRITAGIEHALAAVLNDIAEYGVAPGTDFAEGW</sequence>
<evidence type="ECO:0000313" key="12">
    <source>
        <dbReference type="Proteomes" id="UP000521943"/>
    </source>
</evidence>
<evidence type="ECO:0000256" key="8">
    <source>
        <dbReference type="SAM" id="Coils"/>
    </source>
</evidence>
<feature type="site" description="Transition state stabilizer" evidence="7">
    <location>
        <position position="254"/>
    </location>
</feature>
<feature type="binding site" evidence="6">
    <location>
        <position position="109"/>
    </location>
    <ligand>
        <name>Mg(2+)</name>
        <dbReference type="ChEBI" id="CHEBI:18420"/>
        <label>1</label>
    </ligand>
</feature>
<protein>
    <submittedName>
        <fullName evidence="11">Endonuclease/exonuclease/phosphatase</fullName>
    </submittedName>
</protein>
<dbReference type="CDD" id="cd09076">
    <property type="entry name" value="L1-EN"/>
    <property type="match status" value="1"/>
</dbReference>
<name>A0A8H6I2G6_9AGAR</name>
<feature type="binding site" evidence="6">
    <location>
        <position position="254"/>
    </location>
    <ligand>
        <name>Mg(2+)</name>
        <dbReference type="ChEBI" id="CHEBI:18420"/>
        <label>1</label>
    </ligand>
</feature>
<comment type="caution">
    <text evidence="11">The sequence shown here is derived from an EMBL/GenBank/DDBJ whole genome shotgun (WGS) entry which is preliminary data.</text>
</comment>
<evidence type="ECO:0000256" key="7">
    <source>
        <dbReference type="PIRSR" id="PIRSR604808-3"/>
    </source>
</evidence>
<evidence type="ECO:0000256" key="2">
    <source>
        <dbReference type="ARBA" id="ARBA00022723"/>
    </source>
</evidence>
<dbReference type="AlphaFoldDB" id="A0A8H6I2G6"/>
<dbReference type="GO" id="GO:0008081">
    <property type="term" value="F:phosphoric diester hydrolase activity"/>
    <property type="evidence" value="ECO:0007669"/>
    <property type="project" value="TreeGrafter"/>
</dbReference>
<feature type="coiled-coil region" evidence="8">
    <location>
        <begin position="418"/>
        <end position="475"/>
    </location>
</feature>
<evidence type="ECO:0000259" key="10">
    <source>
        <dbReference type="Pfam" id="PF03372"/>
    </source>
</evidence>
<dbReference type="OrthoDB" id="3264871at2759"/>
<dbReference type="GO" id="GO:0046872">
    <property type="term" value="F:metal ion binding"/>
    <property type="evidence" value="ECO:0007669"/>
    <property type="project" value="UniProtKB-KW"/>
</dbReference>
<evidence type="ECO:0000256" key="3">
    <source>
        <dbReference type="ARBA" id="ARBA00022801"/>
    </source>
</evidence>
<gene>
    <name evidence="11" type="ORF">DFP72DRAFT_810382</name>
</gene>
<dbReference type="Pfam" id="PF03372">
    <property type="entry name" value="Exo_endo_phos"/>
    <property type="match status" value="1"/>
</dbReference>
<dbReference type="InterPro" id="IPR036691">
    <property type="entry name" value="Endo/exonu/phosph_ase_sf"/>
</dbReference>
<dbReference type="GO" id="GO:0006284">
    <property type="term" value="P:base-excision repair"/>
    <property type="evidence" value="ECO:0007669"/>
    <property type="project" value="TreeGrafter"/>
</dbReference>
<keyword evidence="12" id="KW-1185">Reference proteome</keyword>
<feature type="binding site" evidence="6">
    <location>
        <position position="252"/>
    </location>
    <ligand>
        <name>Mg(2+)</name>
        <dbReference type="ChEBI" id="CHEBI:18420"/>
        <label>1</label>
    </ligand>
</feature>
<evidence type="ECO:0000256" key="4">
    <source>
        <dbReference type="ARBA" id="ARBA00022842"/>
    </source>
</evidence>
<dbReference type="GO" id="GO:0008311">
    <property type="term" value="F:double-stranded DNA 3'-5' DNA exonuclease activity"/>
    <property type="evidence" value="ECO:0007669"/>
    <property type="project" value="TreeGrafter"/>
</dbReference>
<keyword evidence="11" id="KW-0540">Nuclease</keyword>
<feature type="binding site" evidence="6">
    <location>
        <position position="141"/>
    </location>
    <ligand>
        <name>Mg(2+)</name>
        <dbReference type="ChEBI" id="CHEBI:18420"/>
        <label>1</label>
    </ligand>
</feature>
<dbReference type="GO" id="GO:0003906">
    <property type="term" value="F:DNA-(apurinic or apyrimidinic site) endonuclease activity"/>
    <property type="evidence" value="ECO:0007669"/>
    <property type="project" value="TreeGrafter"/>
</dbReference>
<dbReference type="Gene3D" id="3.60.10.10">
    <property type="entry name" value="Endonuclease/exonuclease/phosphatase"/>
    <property type="match status" value="1"/>
</dbReference>
<keyword evidence="6" id="KW-0464">Manganese</keyword>
<keyword evidence="2 6" id="KW-0479">Metal-binding</keyword>
<feature type="domain" description="Endonuclease/exonuclease/phosphatase" evidence="10">
    <location>
        <begin position="106"/>
        <end position="326"/>
    </location>
</feature>
<feature type="non-terminal residue" evidence="11">
    <location>
        <position position="663"/>
    </location>
</feature>
<dbReference type="SUPFAM" id="SSF56219">
    <property type="entry name" value="DNase I-like"/>
    <property type="match status" value="1"/>
</dbReference>
<organism evidence="11 12">
    <name type="scientific">Ephemerocybe angulata</name>
    <dbReference type="NCBI Taxonomy" id="980116"/>
    <lineage>
        <taxon>Eukaryota</taxon>
        <taxon>Fungi</taxon>
        <taxon>Dikarya</taxon>
        <taxon>Basidiomycota</taxon>
        <taxon>Agaricomycotina</taxon>
        <taxon>Agaricomycetes</taxon>
        <taxon>Agaricomycetidae</taxon>
        <taxon>Agaricales</taxon>
        <taxon>Agaricineae</taxon>
        <taxon>Psathyrellaceae</taxon>
        <taxon>Ephemerocybe</taxon>
    </lineage>
</organism>
<accession>A0A8H6I2G6</accession>
<feature type="site" description="Important for catalytic activity" evidence="7">
    <location>
        <position position="317"/>
    </location>
</feature>
<feature type="active site" description="Proton acceptor" evidence="5">
    <location>
        <position position="343"/>
    </location>
</feature>
<reference evidence="11 12" key="1">
    <citation type="submission" date="2020-07" db="EMBL/GenBank/DDBJ databases">
        <title>Comparative genomics of pyrophilous fungi reveals a link between fire events and developmental genes.</title>
        <authorList>
            <consortium name="DOE Joint Genome Institute"/>
            <person name="Steindorff A.S."/>
            <person name="Carver A."/>
            <person name="Calhoun S."/>
            <person name="Stillman K."/>
            <person name="Liu H."/>
            <person name="Lipzen A."/>
            <person name="Pangilinan J."/>
            <person name="Labutti K."/>
            <person name="Bruns T.D."/>
            <person name="Grigoriev I.V."/>
        </authorList>
    </citation>
    <scope>NUCLEOTIDE SEQUENCE [LARGE SCALE GENOMIC DNA]</scope>
    <source>
        <strain evidence="11 12">CBS 144469</strain>
    </source>
</reference>
<dbReference type="GO" id="GO:0005634">
    <property type="term" value="C:nucleus"/>
    <property type="evidence" value="ECO:0007669"/>
    <property type="project" value="TreeGrafter"/>
</dbReference>
<dbReference type="PANTHER" id="PTHR22748">
    <property type="entry name" value="AP ENDONUCLEASE"/>
    <property type="match status" value="1"/>
</dbReference>
<evidence type="ECO:0000256" key="6">
    <source>
        <dbReference type="PIRSR" id="PIRSR604808-2"/>
    </source>
</evidence>
<comment type="similarity">
    <text evidence="1">Belongs to the DNA repair enzymes AP/ExoA family.</text>
</comment>
<keyword evidence="3" id="KW-0378">Hydrolase</keyword>
<feature type="compositionally biased region" description="Basic and acidic residues" evidence="9">
    <location>
        <begin position="29"/>
        <end position="42"/>
    </location>
</feature>
<evidence type="ECO:0000256" key="9">
    <source>
        <dbReference type="SAM" id="MobiDB-lite"/>
    </source>
</evidence>
<keyword evidence="11" id="KW-0269">Exonuclease</keyword>
<dbReference type="PANTHER" id="PTHR22748:SF4">
    <property type="entry name" value="DNA-(APURINIC OR APYRIMIDINIC SITE) ENDONUCLEASE 2"/>
    <property type="match status" value="1"/>
</dbReference>
<evidence type="ECO:0000313" key="11">
    <source>
        <dbReference type="EMBL" id="KAF6756682.1"/>
    </source>
</evidence>